<gene>
    <name evidence="2" type="primary">AVEN_181804_1</name>
    <name evidence="2" type="ORF">NPIL_432651</name>
</gene>
<feature type="compositionally biased region" description="Basic residues" evidence="1">
    <location>
        <begin position="245"/>
        <end position="258"/>
    </location>
</feature>
<dbReference type="Proteomes" id="UP000887013">
    <property type="component" value="Unassembled WGS sequence"/>
</dbReference>
<feature type="region of interest" description="Disordered" evidence="1">
    <location>
        <begin position="238"/>
        <end position="258"/>
    </location>
</feature>
<organism evidence="2 3">
    <name type="scientific">Nephila pilipes</name>
    <name type="common">Giant wood spider</name>
    <name type="synonym">Nephila maculata</name>
    <dbReference type="NCBI Taxonomy" id="299642"/>
    <lineage>
        <taxon>Eukaryota</taxon>
        <taxon>Metazoa</taxon>
        <taxon>Ecdysozoa</taxon>
        <taxon>Arthropoda</taxon>
        <taxon>Chelicerata</taxon>
        <taxon>Arachnida</taxon>
        <taxon>Araneae</taxon>
        <taxon>Araneomorphae</taxon>
        <taxon>Entelegynae</taxon>
        <taxon>Araneoidea</taxon>
        <taxon>Nephilidae</taxon>
        <taxon>Nephila</taxon>
    </lineage>
</organism>
<dbReference type="EMBL" id="BMAW01103592">
    <property type="protein sequence ID" value="GFT09867.1"/>
    <property type="molecule type" value="Genomic_DNA"/>
</dbReference>
<evidence type="ECO:0000313" key="2">
    <source>
        <dbReference type="EMBL" id="GFT09867.1"/>
    </source>
</evidence>
<proteinExistence type="predicted"/>
<protein>
    <submittedName>
        <fullName evidence="2">Peptidase A2 domain-containing protein</fullName>
    </submittedName>
</protein>
<sequence length="258" mass="30098">MFSMPKPCLSPSFRKQEARLPNKFVNFGRCENRYRRTENFRPERNLNDTHLSKDFEKRMSRKCFNCHSPNHLSNNCLEVKKESKPARPSNSEVQNYFVVPQKGLYRKDITLGDKIISDLIDTGSSVSLLREDVSTKIVDQQKFSKKYNILSEIGKSHVLTKCTFKHDLVTDEDCYSLTWHVARTKHPNFVAIIVTDILEQASLKFTEDGVEFHKFKGKNYQDHKESIRPEAKVGIQEIKSENHRTYNKKRKKGFPVPD</sequence>
<name>A0A8X6NEW2_NEPPI</name>
<evidence type="ECO:0000313" key="3">
    <source>
        <dbReference type="Proteomes" id="UP000887013"/>
    </source>
</evidence>
<comment type="caution">
    <text evidence="2">The sequence shown here is derived from an EMBL/GenBank/DDBJ whole genome shotgun (WGS) entry which is preliminary data.</text>
</comment>
<keyword evidence="3" id="KW-1185">Reference proteome</keyword>
<dbReference type="AlphaFoldDB" id="A0A8X6NEW2"/>
<reference evidence="2" key="1">
    <citation type="submission" date="2020-08" db="EMBL/GenBank/DDBJ databases">
        <title>Multicomponent nature underlies the extraordinary mechanical properties of spider dragline silk.</title>
        <authorList>
            <person name="Kono N."/>
            <person name="Nakamura H."/>
            <person name="Mori M."/>
            <person name="Yoshida Y."/>
            <person name="Ohtoshi R."/>
            <person name="Malay A.D."/>
            <person name="Moran D.A.P."/>
            <person name="Tomita M."/>
            <person name="Numata K."/>
            <person name="Arakawa K."/>
        </authorList>
    </citation>
    <scope>NUCLEOTIDE SEQUENCE</scope>
</reference>
<evidence type="ECO:0000256" key="1">
    <source>
        <dbReference type="SAM" id="MobiDB-lite"/>
    </source>
</evidence>
<accession>A0A8X6NEW2</accession>